<feature type="compositionally biased region" description="Low complexity" evidence="1">
    <location>
        <begin position="597"/>
        <end position="626"/>
    </location>
</feature>
<evidence type="ECO:0000256" key="1">
    <source>
        <dbReference type="SAM" id="MobiDB-lite"/>
    </source>
</evidence>
<sequence length="777" mass="82790">MTSTQIPVVITYHRPGTHPPLYIAGTFSNPPWQPYEMDHTVREDGEYDFKKEVHGEPGSKIQYKFRIGNGDWWVLKDDGPTVTDGSGNTNHVLEVKADQEQGTQGADSDGGSGRPLSYAKVASKHLQPSSGQTSTDRSATGTPITAKVAAEVADSAELLHEEVPEREKDEAGVDKQTERRMSEEAETAAEVADSAQALDGRQGTIVILEPPPGEGNPFSVRPRGAESPGDEDGYITDKSPLFSHECAGMYESDGELGEDEGGEEDLRTTHVESFGPQMDLNKVDLNDPTLERFPSSRGDIMDAVRKLESGLPVDPVSFEGGNYRSPVLNPSRRGTEDITGDFSLASAQTSSPQTQRPPRKASRGSISSVNPAASLHSISEGDEPGEELSAEDESISRPAVVFSNPLKAKPKHLKIPTSDEDEGVALREGVSPRTVKPPRPAFMTSEASTHSPPSPTAARKGGPPHDETDNLAPAETKLHKGRKRLEEVKLHPAPPGDLGGTHPGSSQTDVPKPGKHSPTESPTSNDSNKNWTAASQPSGLDRTSDTKGASSQAPHNRRPSYAEIAASQPPRAEPPPEKKKTKTLRPLATEDRPVSKSSPSQSSPSQSSPSQSSPSPSSPSQSSPSQSAPPQPANSSDSKIPAPGTGARRPSYAEATASKSSSTDDKAKATTSVTAESSASASTTTTALDTDTGMGTGQDSTEPADLRRRGGARDKQPAATTDDATVPAAQFRREGGWMRAVFRLVFVDFFGGFVRRVLRMLRIGWVLAVLGGRRRDR</sequence>
<name>Q2HAA0_CHAGB</name>
<dbReference type="InParanoid" id="Q2HAA0"/>
<organism evidence="2 3">
    <name type="scientific">Chaetomium globosum (strain ATCC 6205 / CBS 148.51 / DSM 1962 / NBRC 6347 / NRRL 1970)</name>
    <name type="common">Soil fungus</name>
    <dbReference type="NCBI Taxonomy" id="306901"/>
    <lineage>
        <taxon>Eukaryota</taxon>
        <taxon>Fungi</taxon>
        <taxon>Dikarya</taxon>
        <taxon>Ascomycota</taxon>
        <taxon>Pezizomycotina</taxon>
        <taxon>Sordariomycetes</taxon>
        <taxon>Sordariomycetidae</taxon>
        <taxon>Sordariales</taxon>
        <taxon>Chaetomiaceae</taxon>
        <taxon>Chaetomium</taxon>
    </lineage>
</organism>
<dbReference type="OrthoDB" id="5350410at2759"/>
<feature type="compositionally biased region" description="Basic and acidic residues" evidence="1">
    <location>
        <begin position="704"/>
        <end position="716"/>
    </location>
</feature>
<feature type="compositionally biased region" description="Low complexity" evidence="1">
    <location>
        <begin position="717"/>
        <end position="727"/>
    </location>
</feature>
<dbReference type="Proteomes" id="UP000001056">
    <property type="component" value="Unassembled WGS sequence"/>
</dbReference>
<reference evidence="3" key="1">
    <citation type="journal article" date="2015" name="Genome Announc.">
        <title>Draft genome sequence of the cellulolytic fungus Chaetomium globosum.</title>
        <authorList>
            <person name="Cuomo C.A."/>
            <person name="Untereiner W.A."/>
            <person name="Ma L.-J."/>
            <person name="Grabherr M."/>
            <person name="Birren B.W."/>
        </authorList>
    </citation>
    <scope>NUCLEOTIDE SEQUENCE [LARGE SCALE GENOMIC DNA]</scope>
    <source>
        <strain evidence="3">ATCC 6205 / CBS 148.51 / DSM 1962 / NBRC 6347 / NRRL 1970</strain>
    </source>
</reference>
<feature type="region of interest" description="Disordered" evidence="1">
    <location>
        <begin position="157"/>
        <end position="239"/>
    </location>
</feature>
<dbReference type="RefSeq" id="XP_001229370.1">
    <property type="nucleotide sequence ID" value="XM_001229369.1"/>
</dbReference>
<feature type="region of interest" description="Disordered" evidence="1">
    <location>
        <begin position="94"/>
        <end position="142"/>
    </location>
</feature>
<accession>Q2HAA0</accession>
<evidence type="ECO:0000313" key="3">
    <source>
        <dbReference type="Proteomes" id="UP000001056"/>
    </source>
</evidence>
<dbReference type="InterPro" id="IPR014756">
    <property type="entry name" value="Ig_E-set"/>
</dbReference>
<dbReference type="Gene3D" id="2.60.40.10">
    <property type="entry name" value="Immunoglobulins"/>
    <property type="match status" value="1"/>
</dbReference>
<dbReference type="SUPFAM" id="SSF81296">
    <property type="entry name" value="E set domains"/>
    <property type="match status" value="1"/>
</dbReference>
<feature type="region of interest" description="Disordered" evidence="1">
    <location>
        <begin position="310"/>
        <end position="727"/>
    </location>
</feature>
<feature type="compositionally biased region" description="Polar residues" evidence="1">
    <location>
        <begin position="345"/>
        <end position="356"/>
    </location>
</feature>
<feature type="compositionally biased region" description="Basic and acidic residues" evidence="1">
    <location>
        <begin position="157"/>
        <end position="183"/>
    </location>
</feature>
<keyword evidence="3" id="KW-1185">Reference proteome</keyword>
<dbReference type="InterPro" id="IPR013783">
    <property type="entry name" value="Ig-like_fold"/>
</dbReference>
<feature type="compositionally biased region" description="Low complexity" evidence="1">
    <location>
        <begin position="669"/>
        <end position="692"/>
    </location>
</feature>
<feature type="compositionally biased region" description="Polar residues" evidence="1">
    <location>
        <begin position="519"/>
        <end position="538"/>
    </location>
</feature>
<dbReference type="VEuPathDB" id="FungiDB:CHGG_02854"/>
<dbReference type="EMBL" id="CH408030">
    <property type="protein sequence ID" value="EAQ90919.1"/>
    <property type="molecule type" value="Genomic_DNA"/>
</dbReference>
<feature type="compositionally biased region" description="Polar residues" evidence="1">
    <location>
        <begin position="126"/>
        <end position="142"/>
    </location>
</feature>
<protein>
    <recommendedName>
        <fullName evidence="4">AMP-activated protein kinase glycogen-binding domain-containing protein</fullName>
    </recommendedName>
</protein>
<feature type="region of interest" description="Disordered" evidence="1">
    <location>
        <begin position="271"/>
        <end position="296"/>
    </location>
</feature>
<evidence type="ECO:0008006" key="4">
    <source>
        <dbReference type="Google" id="ProtNLM"/>
    </source>
</evidence>
<proteinExistence type="predicted"/>
<evidence type="ECO:0000313" key="2">
    <source>
        <dbReference type="EMBL" id="EAQ90919.1"/>
    </source>
</evidence>
<feature type="compositionally biased region" description="Acidic residues" evidence="1">
    <location>
        <begin position="380"/>
        <end position="393"/>
    </location>
</feature>
<dbReference type="CDD" id="cd02859">
    <property type="entry name" value="E_set_AMPKbeta_like_N"/>
    <property type="match status" value="1"/>
</dbReference>
<dbReference type="GeneID" id="4389886"/>
<gene>
    <name evidence="2" type="ORF">CHGG_02854</name>
</gene>
<dbReference type="AlphaFoldDB" id="Q2HAA0"/>
<dbReference type="eggNOG" id="ENOG502STER">
    <property type="taxonomic scope" value="Eukaryota"/>
</dbReference>
<dbReference type="HOGENOM" id="CLU_020216_0_0_1"/>